<reference evidence="1 2" key="1">
    <citation type="submission" date="2017-04" db="EMBL/GenBank/DDBJ databases">
        <title>Kefir bacterial isolates.</title>
        <authorList>
            <person name="Kim Y."/>
            <person name="Blasche S."/>
            <person name="Patil K.R."/>
        </authorList>
    </citation>
    <scope>NUCLEOTIDE SEQUENCE [LARGE SCALE GENOMIC DNA]</scope>
    <source>
        <strain evidence="1 2">KR-2</strain>
    </source>
</reference>
<evidence type="ECO:0000313" key="1">
    <source>
        <dbReference type="EMBL" id="PAL29312.1"/>
    </source>
</evidence>
<dbReference type="AlphaFoldDB" id="A0A270BW82"/>
<keyword evidence="2" id="KW-1185">Reference proteome</keyword>
<dbReference type="Proteomes" id="UP000216033">
    <property type="component" value="Unassembled WGS sequence"/>
</dbReference>
<accession>A0A270BW82</accession>
<sequence>MFDVPSSIYSTIGKNVIYFKQKTFLLPLCALFLYMPDLASASPRQENDGWEIYANVRFQYQICYPSRLLKPQGESDNSDGQRFLASDGGELAVFGWNNIAGFAHGKDELEASLSEAVEQAISALKGSEGEVTYKVIKKKWAVFSGDDGQKKEFYAKIIQRDDQFISFEITYPSSRHVEYQKVVESIAKCFLNDKGK</sequence>
<evidence type="ECO:0000313" key="2">
    <source>
        <dbReference type="Proteomes" id="UP000216033"/>
    </source>
</evidence>
<name>A0A270BW82_9PROT</name>
<evidence type="ECO:0008006" key="3">
    <source>
        <dbReference type="Google" id="ProtNLM"/>
    </source>
</evidence>
<organism evidence="1 2">
    <name type="scientific">Acetobacter syzygii</name>
    <dbReference type="NCBI Taxonomy" id="146476"/>
    <lineage>
        <taxon>Bacteria</taxon>
        <taxon>Pseudomonadati</taxon>
        <taxon>Pseudomonadota</taxon>
        <taxon>Alphaproteobacteria</taxon>
        <taxon>Acetobacterales</taxon>
        <taxon>Acetobacteraceae</taxon>
        <taxon>Acetobacter</taxon>
    </lineage>
</organism>
<proteinExistence type="predicted"/>
<dbReference type="EMBL" id="NDFP01000001">
    <property type="protein sequence ID" value="PAL29312.1"/>
    <property type="molecule type" value="Genomic_DNA"/>
</dbReference>
<protein>
    <recommendedName>
        <fullName evidence="3">PsbP C-terminal domain-containing protein</fullName>
    </recommendedName>
</protein>
<comment type="caution">
    <text evidence="1">The sequence shown here is derived from an EMBL/GenBank/DDBJ whole genome shotgun (WGS) entry which is preliminary data.</text>
</comment>
<gene>
    <name evidence="1" type="ORF">B9K05_01290</name>
</gene>